<keyword evidence="2" id="KW-1185">Reference proteome</keyword>
<dbReference type="EMBL" id="NMUH01000807">
    <property type="protein sequence ID" value="MQL85084.1"/>
    <property type="molecule type" value="Genomic_DNA"/>
</dbReference>
<comment type="caution">
    <text evidence="1">The sequence shown here is derived from an EMBL/GenBank/DDBJ whole genome shotgun (WGS) entry which is preliminary data.</text>
</comment>
<organism evidence="1 2">
    <name type="scientific">Colocasia esculenta</name>
    <name type="common">Wild taro</name>
    <name type="synonym">Arum esculentum</name>
    <dbReference type="NCBI Taxonomy" id="4460"/>
    <lineage>
        <taxon>Eukaryota</taxon>
        <taxon>Viridiplantae</taxon>
        <taxon>Streptophyta</taxon>
        <taxon>Embryophyta</taxon>
        <taxon>Tracheophyta</taxon>
        <taxon>Spermatophyta</taxon>
        <taxon>Magnoliopsida</taxon>
        <taxon>Liliopsida</taxon>
        <taxon>Araceae</taxon>
        <taxon>Aroideae</taxon>
        <taxon>Colocasieae</taxon>
        <taxon>Colocasia</taxon>
    </lineage>
</organism>
<sequence length="113" mass="12968">MTINKVYMHYTELEHRNLAVFMHKLRSRRTLMRVVTGSTEIAMGTCTGRDGLVRSGSRSRRQALSRSDRDERLCRDGLMNAAYWAVMFTGSAPESDKERTLHWIAGQNLPYST</sequence>
<dbReference type="AlphaFoldDB" id="A0A843UTQ1"/>
<accession>A0A843UTQ1</accession>
<reference evidence="1" key="1">
    <citation type="submission" date="2017-07" db="EMBL/GenBank/DDBJ databases">
        <title>Taro Niue Genome Assembly and Annotation.</title>
        <authorList>
            <person name="Atibalentja N."/>
            <person name="Keating K."/>
            <person name="Fields C.J."/>
        </authorList>
    </citation>
    <scope>NUCLEOTIDE SEQUENCE</scope>
    <source>
        <strain evidence="1">Niue_2</strain>
        <tissue evidence="1">Leaf</tissue>
    </source>
</reference>
<evidence type="ECO:0000313" key="2">
    <source>
        <dbReference type="Proteomes" id="UP000652761"/>
    </source>
</evidence>
<proteinExistence type="predicted"/>
<dbReference type="Proteomes" id="UP000652761">
    <property type="component" value="Unassembled WGS sequence"/>
</dbReference>
<evidence type="ECO:0000313" key="1">
    <source>
        <dbReference type="EMBL" id="MQL85084.1"/>
    </source>
</evidence>
<gene>
    <name evidence="1" type="ORF">Taro_017597</name>
</gene>
<name>A0A843UTQ1_COLES</name>
<protein>
    <submittedName>
        <fullName evidence="1">Uncharacterized protein</fullName>
    </submittedName>
</protein>